<evidence type="ECO:0000313" key="3">
    <source>
        <dbReference type="Proteomes" id="UP000036325"/>
    </source>
</evidence>
<sequence length="59" mass="7129">MKGQIRAGWFTRVVRWHQLSRERAHLRRVSDATLKDLGLSRADIETESHRHFWEDPFNK</sequence>
<comment type="caution">
    <text evidence="2">The sequence shown here is derived from an EMBL/GenBank/DDBJ whole genome shotgun (WGS) entry which is preliminary data.</text>
</comment>
<name>A0A0J6M0C4_9PSED</name>
<dbReference type="Pfam" id="PF06568">
    <property type="entry name" value="YjiS-like"/>
    <property type="match status" value="1"/>
</dbReference>
<evidence type="ECO:0000259" key="1">
    <source>
        <dbReference type="Pfam" id="PF06568"/>
    </source>
</evidence>
<organism evidence="2 3">
    <name type="scientific">Pseudomonas weihenstephanensis</name>
    <dbReference type="NCBI Taxonomy" id="1608994"/>
    <lineage>
        <taxon>Bacteria</taxon>
        <taxon>Pseudomonadati</taxon>
        <taxon>Pseudomonadota</taxon>
        <taxon>Gammaproteobacteria</taxon>
        <taxon>Pseudomonadales</taxon>
        <taxon>Pseudomonadaceae</taxon>
        <taxon>Pseudomonas</taxon>
    </lineage>
</organism>
<reference evidence="2 3" key="1">
    <citation type="submission" date="2015-02" db="EMBL/GenBank/DDBJ databases">
        <title>Pseudomonas helleri sp. nov. and Pseudomonas weihenstephanensis sp. nov., isolated from raw cows milk.</title>
        <authorList>
            <person name="von Neubeck M."/>
            <person name="Huptas C."/>
            <person name="Wenning M."/>
            <person name="Scherer S."/>
        </authorList>
    </citation>
    <scope>NUCLEOTIDE SEQUENCE [LARGE SCALE GENOMIC DNA]</scope>
    <source>
        <strain evidence="2 3">DSM 29166</strain>
    </source>
</reference>
<feature type="domain" description="YjiS-like" evidence="1">
    <location>
        <begin position="11"/>
        <end position="45"/>
    </location>
</feature>
<dbReference type="PATRIC" id="fig|1608994.3.peg.1379"/>
<protein>
    <recommendedName>
        <fullName evidence="1">YjiS-like domain-containing protein</fullName>
    </recommendedName>
</protein>
<dbReference type="OrthoDB" id="7306802at2"/>
<accession>A0A0J6M0C4</accession>
<proteinExistence type="predicted"/>
<evidence type="ECO:0000313" key="2">
    <source>
        <dbReference type="EMBL" id="KMN15929.1"/>
    </source>
</evidence>
<dbReference type="AlphaFoldDB" id="A0A0J6M0C4"/>
<dbReference type="InterPro" id="IPR009506">
    <property type="entry name" value="YjiS-like"/>
</dbReference>
<dbReference type="Proteomes" id="UP000036325">
    <property type="component" value="Unassembled WGS sequence"/>
</dbReference>
<dbReference type="RefSeq" id="WP_048362981.1">
    <property type="nucleotide sequence ID" value="NZ_JAAEBV010000001.1"/>
</dbReference>
<dbReference type="EMBL" id="JYLF01000001">
    <property type="protein sequence ID" value="KMN15929.1"/>
    <property type="molecule type" value="Genomic_DNA"/>
</dbReference>
<gene>
    <name evidence="2" type="ORF">TU86_04040</name>
</gene>
<accession>A0A0J6IUU5</accession>